<evidence type="ECO:0000256" key="18">
    <source>
        <dbReference type="RuleBase" id="RU003794"/>
    </source>
</evidence>
<dbReference type="InterPro" id="IPR014032">
    <property type="entry name" value="Peptidase_A24A_bac"/>
</dbReference>
<gene>
    <name evidence="22" type="ORF">BECKLFY1418B_GA0070995_10667</name>
</gene>
<evidence type="ECO:0000256" key="2">
    <source>
        <dbReference type="ARBA" id="ARBA00005801"/>
    </source>
</evidence>
<dbReference type="FunFam" id="1.20.120.1220:FF:000001">
    <property type="entry name" value="Type 4 prepilin-like proteins leader peptide-processing enzyme"/>
    <property type="match status" value="1"/>
</dbReference>
<dbReference type="GO" id="GO:0006465">
    <property type="term" value="P:signal peptide processing"/>
    <property type="evidence" value="ECO:0007669"/>
    <property type="project" value="TreeGrafter"/>
</dbReference>
<keyword evidence="6 18" id="KW-0645">Protease</keyword>
<comment type="catalytic activity">
    <reaction evidence="14 18">
        <text>Typically cleaves a -Gly-|-Phe- bond to release an N-terminal, basic peptide of 5-8 residues from type IV prepilin, and then N-methylates the new N-terminal amino group, the methyl donor being S-adenosyl-L-methionine.</text>
        <dbReference type="EC" id="3.4.23.43"/>
    </reaction>
</comment>
<evidence type="ECO:0000256" key="8">
    <source>
        <dbReference type="ARBA" id="ARBA00022691"/>
    </source>
</evidence>
<keyword evidence="4" id="KW-0997">Cell inner membrane</keyword>
<dbReference type="PANTHER" id="PTHR30487:SF0">
    <property type="entry name" value="PREPILIN LEADER PEPTIDASE_N-METHYLTRANSFERASE-RELATED"/>
    <property type="match status" value="1"/>
</dbReference>
<sequence>MSLPYYFEIHGTGFLIACILLGIMVGSFLNVVILRLPVIMERSWRHRCFEWLHEARPGIPGDPSSGASDKLATPTVEEPFNLLVPRSRCPNCTHTLSVLENIPIISYLFLRGRCSACHTPISKRYPFIELLSGVMTGVVVWKFGFGVHGVGALILTWALITLAFIDLDHQQLPDEITLPMLWTGLVFNLFDVYSGVEDSVIGAILGYGILWGVYWLFRLSTGKEGMGYGDFKLLAMVGAWLGWQALPAIILISSTMGALVGIALLLRGRDRNIPIAFGPYLAIAAWIALLWGDDITQWYWGIWA</sequence>
<feature type="domain" description="Prepilin peptidase A24 N-terminal" evidence="21">
    <location>
        <begin position="20"/>
        <end position="143"/>
    </location>
</feature>
<feature type="transmembrane region" description="Helical" evidence="19">
    <location>
        <begin position="273"/>
        <end position="291"/>
    </location>
</feature>
<dbReference type="InterPro" id="IPR000045">
    <property type="entry name" value="Prepilin_IV_endopep_pep"/>
</dbReference>
<dbReference type="EC" id="3.4.23.43" evidence="15 18"/>
<dbReference type="GO" id="GO:0005886">
    <property type="term" value="C:plasma membrane"/>
    <property type="evidence" value="ECO:0007669"/>
    <property type="project" value="UniProtKB-SubCell"/>
</dbReference>
<keyword evidence="5 18" id="KW-0489">Methyltransferase</keyword>
<comment type="subcellular location">
    <subcellularLocation>
        <location evidence="1">Cell inner membrane</location>
        <topology evidence="1">Multi-pass membrane protein</topology>
    </subcellularLocation>
    <subcellularLocation>
        <location evidence="18">Cell membrane</location>
        <topology evidence="18">Multi-pass membrane protein</topology>
    </subcellularLocation>
</comment>
<keyword evidence="9 18" id="KW-0812">Transmembrane</keyword>
<comment type="similarity">
    <text evidence="2 17">Belongs to the peptidase A24 family.</text>
</comment>
<keyword evidence="13 18" id="KW-0511">Multifunctional enzyme</keyword>
<evidence type="ECO:0000256" key="11">
    <source>
        <dbReference type="ARBA" id="ARBA00022989"/>
    </source>
</evidence>
<dbReference type="GO" id="GO:0004190">
    <property type="term" value="F:aspartic-type endopeptidase activity"/>
    <property type="evidence" value="ECO:0007669"/>
    <property type="project" value="UniProtKB-EC"/>
</dbReference>
<keyword evidence="7 18" id="KW-0808">Transferase</keyword>
<organism evidence="22">
    <name type="scientific">Candidatus Kentrum sp. LFY</name>
    <dbReference type="NCBI Taxonomy" id="2126342"/>
    <lineage>
        <taxon>Bacteria</taxon>
        <taxon>Pseudomonadati</taxon>
        <taxon>Pseudomonadota</taxon>
        <taxon>Gammaproteobacteria</taxon>
        <taxon>Candidatus Kentrum</taxon>
    </lineage>
</organism>
<dbReference type="EC" id="2.1.1.-" evidence="18"/>
<keyword evidence="11 19" id="KW-1133">Transmembrane helix</keyword>
<dbReference type="Gene3D" id="1.20.120.1220">
    <property type="match status" value="1"/>
</dbReference>
<evidence type="ECO:0000256" key="4">
    <source>
        <dbReference type="ARBA" id="ARBA00022519"/>
    </source>
</evidence>
<dbReference type="EMBL" id="CAADFF010000066">
    <property type="protein sequence ID" value="VFJ95158.1"/>
    <property type="molecule type" value="Genomic_DNA"/>
</dbReference>
<keyword evidence="12 19" id="KW-0472">Membrane</keyword>
<evidence type="ECO:0000256" key="19">
    <source>
        <dbReference type="SAM" id="Phobius"/>
    </source>
</evidence>
<feature type="domain" description="Prepilin type IV endopeptidase peptidase" evidence="20">
    <location>
        <begin position="153"/>
        <end position="262"/>
    </location>
</feature>
<evidence type="ECO:0000256" key="9">
    <source>
        <dbReference type="ARBA" id="ARBA00022692"/>
    </source>
</evidence>
<dbReference type="GO" id="GO:0032259">
    <property type="term" value="P:methylation"/>
    <property type="evidence" value="ECO:0007669"/>
    <property type="project" value="UniProtKB-KW"/>
</dbReference>
<evidence type="ECO:0000256" key="17">
    <source>
        <dbReference type="RuleBase" id="RU003793"/>
    </source>
</evidence>
<feature type="transmembrane region" description="Helical" evidence="19">
    <location>
        <begin position="139"/>
        <end position="164"/>
    </location>
</feature>
<evidence type="ECO:0000256" key="5">
    <source>
        <dbReference type="ARBA" id="ARBA00022603"/>
    </source>
</evidence>
<comment type="function">
    <text evidence="18">Plays an essential role in type IV pili and type II pseudopili formation by proteolytically removing the leader sequence from substrate proteins and subsequently monomethylating the alpha-amino group of the newly exposed N-terminal phenylalanine.</text>
</comment>
<accession>A0A450URI7</accession>
<evidence type="ECO:0000256" key="12">
    <source>
        <dbReference type="ARBA" id="ARBA00023136"/>
    </source>
</evidence>
<dbReference type="PANTHER" id="PTHR30487">
    <property type="entry name" value="TYPE 4 PREPILIN-LIKE PROTEINS LEADER PEPTIDE-PROCESSING ENZYME"/>
    <property type="match status" value="1"/>
</dbReference>
<evidence type="ECO:0000256" key="7">
    <source>
        <dbReference type="ARBA" id="ARBA00022679"/>
    </source>
</evidence>
<protein>
    <recommendedName>
        <fullName evidence="16 18">Prepilin leader peptidase/N-methyltransferase</fullName>
        <ecNumber evidence="18">2.1.1.-</ecNumber>
        <ecNumber evidence="15 18">3.4.23.43</ecNumber>
    </recommendedName>
</protein>
<evidence type="ECO:0000256" key="6">
    <source>
        <dbReference type="ARBA" id="ARBA00022670"/>
    </source>
</evidence>
<evidence type="ECO:0000256" key="14">
    <source>
        <dbReference type="ARBA" id="ARBA00050401"/>
    </source>
</evidence>
<dbReference type="AlphaFoldDB" id="A0A450URI7"/>
<evidence type="ECO:0000259" key="21">
    <source>
        <dbReference type="Pfam" id="PF06750"/>
    </source>
</evidence>
<reference evidence="22" key="1">
    <citation type="submission" date="2019-02" db="EMBL/GenBank/DDBJ databases">
        <authorList>
            <person name="Gruber-Vodicka R. H."/>
            <person name="Seah K. B. B."/>
        </authorList>
    </citation>
    <scope>NUCLEOTIDE SEQUENCE</scope>
    <source>
        <strain evidence="22">BECK_M7</strain>
    </source>
</reference>
<dbReference type="Pfam" id="PF01478">
    <property type="entry name" value="Peptidase_A24"/>
    <property type="match status" value="1"/>
</dbReference>
<keyword evidence="8" id="KW-0949">S-adenosyl-L-methionine</keyword>
<feature type="transmembrane region" description="Helical" evidence="19">
    <location>
        <begin position="200"/>
        <end position="217"/>
    </location>
</feature>
<dbReference type="PRINTS" id="PR00864">
    <property type="entry name" value="PREPILNPTASE"/>
</dbReference>
<dbReference type="InterPro" id="IPR010627">
    <property type="entry name" value="Prepilin_pept_A24_N"/>
</dbReference>
<feature type="transmembrane region" description="Helical" evidence="19">
    <location>
        <begin position="176"/>
        <end position="193"/>
    </location>
</feature>
<evidence type="ECO:0000256" key="16">
    <source>
        <dbReference type="ARBA" id="ARBA00071870"/>
    </source>
</evidence>
<evidence type="ECO:0000313" key="22">
    <source>
        <dbReference type="EMBL" id="VFJ95158.1"/>
    </source>
</evidence>
<keyword evidence="10 18" id="KW-0378">Hydrolase</keyword>
<evidence type="ECO:0000256" key="1">
    <source>
        <dbReference type="ARBA" id="ARBA00004429"/>
    </source>
</evidence>
<evidence type="ECO:0000256" key="15">
    <source>
        <dbReference type="ARBA" id="ARBA00067082"/>
    </source>
</evidence>
<name>A0A450URI7_9GAMM</name>
<keyword evidence="3" id="KW-1003">Cell membrane</keyword>
<evidence type="ECO:0000256" key="10">
    <source>
        <dbReference type="ARBA" id="ARBA00022801"/>
    </source>
</evidence>
<evidence type="ECO:0000256" key="13">
    <source>
        <dbReference type="ARBA" id="ARBA00023268"/>
    </source>
</evidence>
<dbReference type="Pfam" id="PF06750">
    <property type="entry name" value="A24_N_bact"/>
    <property type="match status" value="1"/>
</dbReference>
<proteinExistence type="inferred from homology"/>
<dbReference type="GO" id="GO:0008168">
    <property type="term" value="F:methyltransferase activity"/>
    <property type="evidence" value="ECO:0007669"/>
    <property type="project" value="UniProtKB-KW"/>
</dbReference>
<evidence type="ECO:0000259" key="20">
    <source>
        <dbReference type="Pfam" id="PF01478"/>
    </source>
</evidence>
<dbReference type="InterPro" id="IPR050882">
    <property type="entry name" value="Prepilin_peptidase/N-MTase"/>
</dbReference>
<evidence type="ECO:0000256" key="3">
    <source>
        <dbReference type="ARBA" id="ARBA00022475"/>
    </source>
</evidence>
<feature type="transmembrane region" description="Helical" evidence="19">
    <location>
        <begin position="237"/>
        <end position="266"/>
    </location>
</feature>
<feature type="transmembrane region" description="Helical" evidence="19">
    <location>
        <begin position="12"/>
        <end position="36"/>
    </location>
</feature>